<protein>
    <recommendedName>
        <fullName evidence="7">RDD domain-containing protein</fullName>
    </recommendedName>
</protein>
<evidence type="ECO:0000313" key="9">
    <source>
        <dbReference type="Proteomes" id="UP000186465"/>
    </source>
</evidence>
<keyword evidence="3 6" id="KW-1133">Transmembrane helix</keyword>
<dbReference type="InterPro" id="IPR010432">
    <property type="entry name" value="RDD"/>
</dbReference>
<dbReference type="RefSeq" id="WP_075361033.1">
    <property type="nucleotide sequence ID" value="NZ_MPDM01000002.1"/>
</dbReference>
<keyword evidence="4 6" id="KW-0472">Membrane</keyword>
<evidence type="ECO:0000256" key="1">
    <source>
        <dbReference type="ARBA" id="ARBA00004141"/>
    </source>
</evidence>
<gene>
    <name evidence="8" type="ORF">BM477_02100</name>
</gene>
<feature type="compositionally biased region" description="Low complexity" evidence="5">
    <location>
        <begin position="265"/>
        <end position="277"/>
    </location>
</feature>
<evidence type="ECO:0000256" key="2">
    <source>
        <dbReference type="ARBA" id="ARBA00022692"/>
    </source>
</evidence>
<sequence>MSTVFLEEHDIKREVIVTGEAVELEIRPASIMARVAGAIVDAAFSLILLFLLVSVAGDAMSRITDRIALDTTSKVLVRLSMVAAFMLLPGIVEAFTHGRSLGKILAGTRVVRDDGGIISAPQAFIRSIVWLVEGWTTLGSVAMLTATLSKRGKRLGDMTAGTYVVSVHVNHNRASLVMPPQLTQWASHASFAPLPTNLSNSISSFLRNASMLNPGVRTQTATQLAHEAEAYVAPAPPEGTPPEHFLAAVSVARRDIEYRTESSQRRAVSQARARAQRIPYDLAEPKSGSK</sequence>
<dbReference type="Proteomes" id="UP000186465">
    <property type="component" value="Unassembled WGS sequence"/>
</dbReference>
<evidence type="ECO:0000259" key="7">
    <source>
        <dbReference type="Pfam" id="PF06271"/>
    </source>
</evidence>
<evidence type="ECO:0000256" key="6">
    <source>
        <dbReference type="SAM" id="Phobius"/>
    </source>
</evidence>
<dbReference type="GO" id="GO:0016020">
    <property type="term" value="C:membrane"/>
    <property type="evidence" value="ECO:0007669"/>
    <property type="project" value="UniProtKB-SubCell"/>
</dbReference>
<feature type="region of interest" description="Disordered" evidence="5">
    <location>
        <begin position="259"/>
        <end position="290"/>
    </location>
</feature>
<proteinExistence type="predicted"/>
<dbReference type="AlphaFoldDB" id="A0A1Q5PRG5"/>
<keyword evidence="9" id="KW-1185">Reference proteome</keyword>
<dbReference type="EMBL" id="MPDM01000002">
    <property type="protein sequence ID" value="OKL50208.1"/>
    <property type="molecule type" value="Genomic_DNA"/>
</dbReference>
<dbReference type="PANTHER" id="PTHR38480">
    <property type="entry name" value="SLR0254 PROTEIN"/>
    <property type="match status" value="1"/>
</dbReference>
<dbReference type="OrthoDB" id="9787732at2"/>
<comment type="subcellular location">
    <subcellularLocation>
        <location evidence="1">Membrane</location>
        <topology evidence="1">Multi-pass membrane protein</topology>
    </subcellularLocation>
</comment>
<evidence type="ECO:0000256" key="5">
    <source>
        <dbReference type="SAM" id="MobiDB-lite"/>
    </source>
</evidence>
<evidence type="ECO:0000256" key="3">
    <source>
        <dbReference type="ARBA" id="ARBA00022989"/>
    </source>
</evidence>
<dbReference type="STRING" id="156892.BM477_02100"/>
<accession>A0A1Q5PRG5</accession>
<dbReference type="Pfam" id="PF06271">
    <property type="entry name" value="RDD"/>
    <property type="match status" value="1"/>
</dbReference>
<feature type="transmembrane region" description="Helical" evidence="6">
    <location>
        <begin position="31"/>
        <end position="55"/>
    </location>
</feature>
<comment type="caution">
    <text evidence="8">The sequence shown here is derived from an EMBL/GenBank/DDBJ whole genome shotgun (WGS) entry which is preliminary data.</text>
</comment>
<name>A0A1Q5PRG5_9ACTO</name>
<dbReference type="PANTHER" id="PTHR38480:SF1">
    <property type="entry name" value="SLR0254 PROTEIN"/>
    <property type="match status" value="1"/>
</dbReference>
<evidence type="ECO:0000256" key="4">
    <source>
        <dbReference type="ARBA" id="ARBA00023136"/>
    </source>
</evidence>
<feature type="domain" description="RDD" evidence="7">
    <location>
        <begin position="29"/>
        <end position="161"/>
    </location>
</feature>
<feature type="transmembrane region" description="Helical" evidence="6">
    <location>
        <begin position="75"/>
        <end position="92"/>
    </location>
</feature>
<organism evidence="8 9">
    <name type="scientific">Boudabousia marimammalium</name>
    <dbReference type="NCBI Taxonomy" id="156892"/>
    <lineage>
        <taxon>Bacteria</taxon>
        <taxon>Bacillati</taxon>
        <taxon>Actinomycetota</taxon>
        <taxon>Actinomycetes</taxon>
        <taxon>Actinomycetales</taxon>
        <taxon>Actinomycetaceae</taxon>
        <taxon>Boudabousia</taxon>
    </lineage>
</organism>
<evidence type="ECO:0000313" key="8">
    <source>
        <dbReference type="EMBL" id="OKL50208.1"/>
    </source>
</evidence>
<keyword evidence="2 6" id="KW-0812">Transmembrane</keyword>
<reference evidence="9" key="1">
    <citation type="submission" date="2016-11" db="EMBL/GenBank/DDBJ databases">
        <title>Actinomyces gypaetusis sp. nov. isolated from Gypaetus barbatus in Qinghai Tibet Plateau China.</title>
        <authorList>
            <person name="Meng X."/>
        </authorList>
    </citation>
    <scope>NUCLEOTIDE SEQUENCE [LARGE SCALE GENOMIC DNA]</scope>
    <source>
        <strain evidence="9">DSM 15383</strain>
    </source>
</reference>